<sequence length="577" mass="66970">MNIFRRRNFLSRTVRRSVVILLFLSLLGTVFLYTIWRDSSPDDTIVDQKNTFIFALQQNKIDVGNFREKRLADNRNQPFNREIIERAARKAPISSTTTKEITAPPPKPTKEIKRQEVVIQYKLNRNSELNFPSIFNYLPHLIQFANDLEPIRLHNKSIETAHRKPKFVFGIPTVKRLKKSYLVDTIRSILAGMKLSERSKIVIVVYIGEKDQSHIKYVTDDIVGNFTSEVQQGLVEVIAPPEHYYPDLDDLPLSFGDPKERVKWRSKQNLDYSYMMMYAQQKAEYYLQLEDDVIASKGYLQKIEIFMNSQKHKPWFMLEFCRLGFIGKLFHSQQLSNLIEFFLMFYKQKPNDWLLDHYIEVLVCSPEKGRKECNAEKKKVRMNSKPSLFQHVGKHSSLKGKVQKLIDRAFPGAAKRKEKGEDQFFPHDNIKATIQTNAVEYSKFKIKSAYEGHNLAWIKTPKNSTFISFHFDTPVKIEKFLFRTGNKDHPGDVLKYGMVEVQTAHTVKHQAENHKDIKVDDNNDPSKTGYVSVGTFNDKGLASGTVPKSLGDISELRLRVTLDVMTNWVIINEFMVC</sequence>
<dbReference type="GO" id="GO:0005783">
    <property type="term" value="C:endoplasmic reticulum"/>
    <property type="evidence" value="ECO:0007669"/>
    <property type="project" value="TreeGrafter"/>
</dbReference>
<dbReference type="GO" id="GO:0005795">
    <property type="term" value="C:Golgi stack"/>
    <property type="evidence" value="ECO:0007669"/>
    <property type="project" value="TreeGrafter"/>
</dbReference>
<dbReference type="EnsemblMetazoa" id="CLYHEMT013267.1">
    <property type="protein sequence ID" value="CLYHEMP013267.1"/>
    <property type="gene ID" value="CLYHEMG013267"/>
</dbReference>
<dbReference type="InterPro" id="IPR006759">
    <property type="entry name" value="Glyco_transf_54"/>
</dbReference>
<dbReference type="PANTHER" id="PTHR12062:SF9">
    <property type="entry name" value="ALPHA-1,3-MANNOSYL-GLYCOPROTEIN 4-BETA-N-ACETYLGLUCOSAMINYLTRANSFERASE A, ISOFORM A"/>
    <property type="match status" value="1"/>
</dbReference>
<keyword evidence="2" id="KW-0328">Glycosyltransferase</keyword>
<keyword evidence="7" id="KW-1185">Reference proteome</keyword>
<dbReference type="AlphaFoldDB" id="A0A7M5WUG0"/>
<dbReference type="GO" id="GO:0008375">
    <property type="term" value="F:acetylglucosaminyltransferase activity"/>
    <property type="evidence" value="ECO:0007669"/>
    <property type="project" value="TreeGrafter"/>
</dbReference>
<evidence type="ECO:0000256" key="3">
    <source>
        <dbReference type="ARBA" id="ARBA00022679"/>
    </source>
</evidence>
<dbReference type="Pfam" id="PF04666">
    <property type="entry name" value="MGAT4_cons"/>
    <property type="match status" value="1"/>
</dbReference>
<dbReference type="OrthoDB" id="2016523at2759"/>
<protein>
    <submittedName>
        <fullName evidence="6">Uncharacterized protein</fullName>
    </submittedName>
</protein>
<accession>A0A7M5WUG0</accession>
<evidence type="ECO:0000256" key="1">
    <source>
        <dbReference type="ARBA" id="ARBA00004922"/>
    </source>
</evidence>
<evidence type="ECO:0000259" key="5">
    <source>
        <dbReference type="Pfam" id="PF23524"/>
    </source>
</evidence>
<organism evidence="6 7">
    <name type="scientific">Clytia hemisphaerica</name>
    <dbReference type="NCBI Taxonomy" id="252671"/>
    <lineage>
        <taxon>Eukaryota</taxon>
        <taxon>Metazoa</taxon>
        <taxon>Cnidaria</taxon>
        <taxon>Hydrozoa</taxon>
        <taxon>Hydroidolina</taxon>
        <taxon>Leptothecata</taxon>
        <taxon>Obeliida</taxon>
        <taxon>Clytiidae</taxon>
        <taxon>Clytia</taxon>
    </lineage>
</organism>
<reference evidence="6" key="1">
    <citation type="submission" date="2021-01" db="UniProtKB">
        <authorList>
            <consortium name="EnsemblMetazoa"/>
        </authorList>
    </citation>
    <scope>IDENTIFICATION</scope>
</reference>
<evidence type="ECO:0000256" key="2">
    <source>
        <dbReference type="ARBA" id="ARBA00022676"/>
    </source>
</evidence>
<evidence type="ECO:0000259" key="4">
    <source>
        <dbReference type="Pfam" id="PF04666"/>
    </source>
</evidence>
<dbReference type="Proteomes" id="UP000594262">
    <property type="component" value="Unplaced"/>
</dbReference>
<feature type="domain" description="MGAT4 conserved region" evidence="4">
    <location>
        <begin position="130"/>
        <end position="410"/>
    </location>
</feature>
<dbReference type="InterPro" id="IPR057279">
    <property type="entry name" value="MGAT4"/>
</dbReference>
<feature type="domain" description="MGAT4 A/B/C C-terminal" evidence="5">
    <location>
        <begin position="432"/>
        <end position="573"/>
    </location>
</feature>
<comment type="pathway">
    <text evidence="1">Protein modification; protein glycosylation.</text>
</comment>
<keyword evidence="3" id="KW-0808">Transferase</keyword>
<evidence type="ECO:0000313" key="7">
    <source>
        <dbReference type="Proteomes" id="UP000594262"/>
    </source>
</evidence>
<name>A0A7M5WUG0_9CNID</name>
<dbReference type="GO" id="GO:0006487">
    <property type="term" value="P:protein N-linked glycosylation"/>
    <property type="evidence" value="ECO:0007669"/>
    <property type="project" value="TreeGrafter"/>
</dbReference>
<dbReference type="GO" id="GO:0005793">
    <property type="term" value="C:endoplasmic reticulum-Golgi intermediate compartment"/>
    <property type="evidence" value="ECO:0007669"/>
    <property type="project" value="TreeGrafter"/>
</dbReference>
<evidence type="ECO:0000313" key="6">
    <source>
        <dbReference type="EnsemblMetazoa" id="CLYHEMP013267.1"/>
    </source>
</evidence>
<proteinExistence type="predicted"/>
<dbReference type="PANTHER" id="PTHR12062">
    <property type="entry name" value="N-ACETYLGLUCOSAMINYLTRANSFERASE VI"/>
    <property type="match status" value="1"/>
</dbReference>
<dbReference type="InterPro" id="IPR056576">
    <property type="entry name" value="MGAT4_A/B/C_C"/>
</dbReference>
<dbReference type="Pfam" id="PF23524">
    <property type="entry name" value="MGAT4A_C"/>
    <property type="match status" value="1"/>
</dbReference>